<dbReference type="SUPFAM" id="SSF69318">
    <property type="entry name" value="Integrin alpha N-terminal domain"/>
    <property type="match status" value="1"/>
</dbReference>
<dbReference type="EMBL" id="DSJT01000013">
    <property type="protein sequence ID" value="HEF87245.1"/>
    <property type="molecule type" value="Genomic_DNA"/>
</dbReference>
<organism evidence="1">
    <name type="scientific">Thermosphaera aggregans</name>
    <dbReference type="NCBI Taxonomy" id="54254"/>
    <lineage>
        <taxon>Archaea</taxon>
        <taxon>Thermoproteota</taxon>
        <taxon>Thermoprotei</taxon>
        <taxon>Desulfurococcales</taxon>
        <taxon>Desulfurococcaceae</taxon>
        <taxon>Thermosphaera</taxon>
    </lineage>
</organism>
<name>A0A7C2FXS6_9CREN</name>
<gene>
    <name evidence="1" type="ORF">ENP55_02920</name>
</gene>
<reference evidence="1" key="1">
    <citation type="journal article" date="2020" name="mSystems">
        <title>Genome- and Community-Level Interaction Insights into Carbon Utilization and Element Cycling Functions of Hydrothermarchaeota in Hydrothermal Sediment.</title>
        <authorList>
            <person name="Zhou Z."/>
            <person name="Liu Y."/>
            <person name="Xu W."/>
            <person name="Pan J."/>
            <person name="Luo Z.H."/>
            <person name="Li M."/>
        </authorList>
    </citation>
    <scope>NUCLEOTIDE SEQUENCE [LARGE SCALE GENOMIC DNA]</scope>
    <source>
        <strain evidence="1">SpSt-23</strain>
    </source>
</reference>
<sequence length="231" mass="25642">MNKSMIYMLSMALVGVSVLVGLAMWTDSLRANSYVSTGELDWEIVSGPTIWLDACGLEPGYGMFKGNDWNASLLPMPGAIQLDKDVGCTDVTLIDSDGDGDYDTMNVTLVNVYPWYYTHIAFKVHNDGTIPLKIWRVVFDGHEYYEINEGELQQGVEVDLDGDGLPDILVWWGDNFGKQLHPCESADISFDLTILQTAPQGASLSFTIYFDAIAWNEYYTPSTVTPIPGKE</sequence>
<comment type="caution">
    <text evidence="1">The sequence shown here is derived from an EMBL/GenBank/DDBJ whole genome shotgun (WGS) entry which is preliminary data.</text>
</comment>
<evidence type="ECO:0000313" key="1">
    <source>
        <dbReference type="EMBL" id="HEF87245.1"/>
    </source>
</evidence>
<dbReference type="InterPro" id="IPR028994">
    <property type="entry name" value="Integrin_alpha_N"/>
</dbReference>
<protein>
    <submittedName>
        <fullName evidence="1">Uncharacterized protein</fullName>
    </submittedName>
</protein>
<proteinExistence type="predicted"/>
<accession>A0A7C2FXS6</accession>
<dbReference type="AlphaFoldDB" id="A0A7C2FXS6"/>